<dbReference type="AlphaFoldDB" id="A0A2V2MZV7"/>
<evidence type="ECO:0000313" key="1">
    <source>
        <dbReference type="EMBL" id="PWR71865.1"/>
    </source>
</evidence>
<evidence type="ECO:0000313" key="2">
    <source>
        <dbReference type="Proteomes" id="UP000245934"/>
    </source>
</evidence>
<name>A0A2V2MZV7_9EURY</name>
<dbReference type="Proteomes" id="UP000245934">
    <property type="component" value="Unassembled WGS sequence"/>
</dbReference>
<reference evidence="1 2" key="1">
    <citation type="submission" date="2018-05" db="EMBL/GenBank/DDBJ databases">
        <title>Draft genome of Methanospirillum stamsii Pt1.</title>
        <authorList>
            <person name="Dueholm M.S."/>
            <person name="Nielsen P.H."/>
            <person name="Bakmann L.F."/>
            <person name="Otzen D.E."/>
        </authorList>
    </citation>
    <scope>NUCLEOTIDE SEQUENCE [LARGE SCALE GENOMIC DNA]</scope>
    <source>
        <strain evidence="1 2">Pt1</strain>
    </source>
</reference>
<keyword evidence="2" id="KW-1185">Reference proteome</keyword>
<dbReference type="EMBL" id="QGMZ01000029">
    <property type="protein sequence ID" value="PWR71865.1"/>
    <property type="molecule type" value="Genomic_DNA"/>
</dbReference>
<organism evidence="1 2">
    <name type="scientific">Methanospirillum stamsii</name>
    <dbReference type="NCBI Taxonomy" id="1277351"/>
    <lineage>
        <taxon>Archaea</taxon>
        <taxon>Methanobacteriati</taxon>
        <taxon>Methanobacteriota</taxon>
        <taxon>Stenosarchaea group</taxon>
        <taxon>Methanomicrobia</taxon>
        <taxon>Methanomicrobiales</taxon>
        <taxon>Methanospirillaceae</taxon>
        <taxon>Methanospirillum</taxon>
    </lineage>
</organism>
<proteinExistence type="predicted"/>
<accession>A0A2V2MZV7</accession>
<sequence length="165" mass="18908">MLMQEPTPEMVRAWKETFETYRPVLKPNNKPIQDVISYLKQKYPVTERTEQTLLRVVIENVTLNEYNAQKIPAGKTPLALVFQVEDAVSGKNLYENQDDIFKGCAIIVGFELVSGYFMVEGSSQLWDELFVFRGLDEIDLTNFYLVAEYVACVKKSGDPDRILIS</sequence>
<comment type="caution">
    <text evidence="1">The sequence shown here is derived from an EMBL/GenBank/DDBJ whole genome shotgun (WGS) entry which is preliminary data.</text>
</comment>
<dbReference type="OrthoDB" id="116265at2157"/>
<protein>
    <submittedName>
        <fullName evidence="1">Uncharacterized protein</fullName>
    </submittedName>
</protein>
<gene>
    <name evidence="1" type="ORF">DLD82_13335</name>
</gene>